<evidence type="ECO:0008006" key="3">
    <source>
        <dbReference type="Google" id="ProtNLM"/>
    </source>
</evidence>
<gene>
    <name evidence="1" type="ORF">BG61_34285</name>
</gene>
<dbReference type="STRING" id="60547.GCA_000751215_02950"/>
<dbReference type="RefSeq" id="WP_035931446.1">
    <property type="nucleotide sequence ID" value="NZ_CADFFX010000020.1"/>
</dbReference>
<comment type="caution">
    <text evidence="1">The sequence shown here is derived from an EMBL/GenBank/DDBJ whole genome shotgun (WGS) entry which is preliminary data.</text>
</comment>
<accession>A0A069PF75</accession>
<dbReference type="AlphaFoldDB" id="A0A069PF75"/>
<organism evidence="1 2">
    <name type="scientific">Caballeronia glathei</name>
    <dbReference type="NCBI Taxonomy" id="60547"/>
    <lineage>
        <taxon>Bacteria</taxon>
        <taxon>Pseudomonadati</taxon>
        <taxon>Pseudomonadota</taxon>
        <taxon>Betaproteobacteria</taxon>
        <taxon>Burkholderiales</taxon>
        <taxon>Burkholderiaceae</taxon>
        <taxon>Caballeronia</taxon>
    </lineage>
</organism>
<reference evidence="1 2" key="1">
    <citation type="submission" date="2014-03" db="EMBL/GenBank/DDBJ databases">
        <title>Draft Genome Sequences of Four Burkholderia Strains.</title>
        <authorList>
            <person name="Liu X.Y."/>
            <person name="Li C.X."/>
            <person name="Xu J.H."/>
        </authorList>
    </citation>
    <scope>NUCLEOTIDE SEQUENCE [LARGE SCALE GENOMIC DNA]</scope>
    <source>
        <strain evidence="1 2">DSM 50014</strain>
    </source>
</reference>
<proteinExistence type="predicted"/>
<evidence type="ECO:0000313" key="1">
    <source>
        <dbReference type="EMBL" id="KDR39215.1"/>
    </source>
</evidence>
<protein>
    <recommendedName>
        <fullName evidence="3">DUF551 domain-containing protein</fullName>
    </recommendedName>
</protein>
<keyword evidence="2" id="KW-1185">Reference proteome</keyword>
<name>A0A069PF75_9BURK</name>
<dbReference type="EMBL" id="JFHC01000064">
    <property type="protein sequence ID" value="KDR39215.1"/>
    <property type="molecule type" value="Genomic_DNA"/>
</dbReference>
<sequence length="121" mass="13760">MNACNGCGSGGTTPHTHDCLFGHFLDYQNWRELSWATKQLLRVAYEHAARDATPKWRPIDSAPMDGTPLMLFARHVDAEAPIRVVGWYIDGEGWIDSAFRPNRPQRLAPSHWMPLLEFPKS</sequence>
<dbReference type="Proteomes" id="UP000027466">
    <property type="component" value="Unassembled WGS sequence"/>
</dbReference>
<evidence type="ECO:0000313" key="2">
    <source>
        <dbReference type="Proteomes" id="UP000027466"/>
    </source>
</evidence>